<dbReference type="InterPro" id="IPR009057">
    <property type="entry name" value="Homeodomain-like_sf"/>
</dbReference>
<keyword evidence="4" id="KW-0804">Transcription</keyword>
<dbReference type="EMBL" id="JACJVO010000046">
    <property type="protein sequence ID" value="MBB6735329.1"/>
    <property type="molecule type" value="Genomic_DNA"/>
</dbReference>
<dbReference type="SUPFAM" id="SSF51215">
    <property type="entry name" value="Regulatory protein AraC"/>
    <property type="match status" value="1"/>
</dbReference>
<evidence type="ECO:0000313" key="7">
    <source>
        <dbReference type="EMBL" id="MBB6735329.1"/>
    </source>
</evidence>
<feature type="region of interest" description="Disordered" evidence="5">
    <location>
        <begin position="280"/>
        <end position="302"/>
    </location>
</feature>
<evidence type="ECO:0000256" key="5">
    <source>
        <dbReference type="SAM" id="MobiDB-lite"/>
    </source>
</evidence>
<evidence type="ECO:0000256" key="4">
    <source>
        <dbReference type="ARBA" id="ARBA00023163"/>
    </source>
</evidence>
<dbReference type="SUPFAM" id="SSF46689">
    <property type="entry name" value="Homeodomain-like"/>
    <property type="match status" value="1"/>
</dbReference>
<accession>A0A7X0SUD6</accession>
<dbReference type="InterPro" id="IPR018062">
    <property type="entry name" value="HTH_AraC-typ_CS"/>
</dbReference>
<proteinExistence type="predicted"/>
<keyword evidence="8" id="KW-1185">Reference proteome</keyword>
<sequence length="302" mass="34369">MPPKRLDWMDGPWEIRVHSANSSSYDSLHMEQRLYPDWIISYVKEGDVTTVMGGEKYRVRAGEVMLHPPDLPFGEFNDGGGVHLWMHARILCAHQLDLLQLARVAPVVAVGDPARFEAGFYKLMSIWESRETPLRKLKLFSAAMQLMEQVLSGWERAGFPERSPALDGQSDRFARLIGQMALRLSEKLSREELAELVRLNANYMDRAFLKQYGLTPMQMLRGMRLSRSKQLLEQGEDSLEAIALQCGLTDASYLCKQFRKQFGLLPGEYREKIGRAKNEDVYKDAKGSGRENDRGSPSADRV</sequence>
<evidence type="ECO:0000259" key="6">
    <source>
        <dbReference type="PROSITE" id="PS01124"/>
    </source>
</evidence>
<dbReference type="PANTHER" id="PTHR46796">
    <property type="entry name" value="HTH-TYPE TRANSCRIPTIONAL ACTIVATOR RHAS-RELATED"/>
    <property type="match status" value="1"/>
</dbReference>
<dbReference type="RefSeq" id="WP_185132981.1">
    <property type="nucleotide sequence ID" value="NZ_JACJVO010000046.1"/>
</dbReference>
<dbReference type="Gene3D" id="1.10.10.60">
    <property type="entry name" value="Homeodomain-like"/>
    <property type="match status" value="1"/>
</dbReference>
<comment type="caution">
    <text evidence="7">The sequence shown here is derived from an EMBL/GenBank/DDBJ whole genome shotgun (WGS) entry which is preliminary data.</text>
</comment>
<dbReference type="PROSITE" id="PS01124">
    <property type="entry name" value="HTH_ARAC_FAMILY_2"/>
    <property type="match status" value="1"/>
</dbReference>
<dbReference type="PROSITE" id="PS00041">
    <property type="entry name" value="HTH_ARAC_FAMILY_1"/>
    <property type="match status" value="1"/>
</dbReference>
<dbReference type="InterPro" id="IPR037923">
    <property type="entry name" value="HTH-like"/>
</dbReference>
<dbReference type="GO" id="GO:0003700">
    <property type="term" value="F:DNA-binding transcription factor activity"/>
    <property type="evidence" value="ECO:0007669"/>
    <property type="project" value="InterPro"/>
</dbReference>
<dbReference type="InterPro" id="IPR018060">
    <property type="entry name" value="HTH_AraC"/>
</dbReference>
<gene>
    <name evidence="7" type="ORF">H7C18_30885</name>
</gene>
<dbReference type="InterPro" id="IPR050204">
    <property type="entry name" value="AraC_XylS_family_regulators"/>
</dbReference>
<keyword evidence="3" id="KW-0010">Activator</keyword>
<evidence type="ECO:0000313" key="8">
    <source>
        <dbReference type="Proteomes" id="UP000564644"/>
    </source>
</evidence>
<evidence type="ECO:0000256" key="1">
    <source>
        <dbReference type="ARBA" id="ARBA00023015"/>
    </source>
</evidence>
<name>A0A7X0SUD6_9BACL</name>
<dbReference type="AlphaFoldDB" id="A0A7X0SUD6"/>
<keyword evidence="2" id="KW-0238">DNA-binding</keyword>
<dbReference type="GO" id="GO:0043565">
    <property type="term" value="F:sequence-specific DNA binding"/>
    <property type="evidence" value="ECO:0007669"/>
    <property type="project" value="InterPro"/>
</dbReference>
<evidence type="ECO:0000256" key="2">
    <source>
        <dbReference type="ARBA" id="ARBA00023125"/>
    </source>
</evidence>
<dbReference type="SMART" id="SM00342">
    <property type="entry name" value="HTH_ARAC"/>
    <property type="match status" value="1"/>
</dbReference>
<organism evidence="7 8">
    <name type="scientific">Cohnella zeiphila</name>
    <dbReference type="NCBI Taxonomy" id="2761120"/>
    <lineage>
        <taxon>Bacteria</taxon>
        <taxon>Bacillati</taxon>
        <taxon>Bacillota</taxon>
        <taxon>Bacilli</taxon>
        <taxon>Bacillales</taxon>
        <taxon>Paenibacillaceae</taxon>
        <taxon>Cohnella</taxon>
    </lineage>
</organism>
<dbReference type="Proteomes" id="UP000564644">
    <property type="component" value="Unassembled WGS sequence"/>
</dbReference>
<reference evidence="7 8" key="1">
    <citation type="submission" date="2020-08" db="EMBL/GenBank/DDBJ databases">
        <title>Cohnella phylogeny.</title>
        <authorList>
            <person name="Dunlap C."/>
        </authorList>
    </citation>
    <scope>NUCLEOTIDE SEQUENCE [LARGE SCALE GENOMIC DNA]</scope>
    <source>
        <strain evidence="7 8">CBP 2801</strain>
    </source>
</reference>
<evidence type="ECO:0000256" key="3">
    <source>
        <dbReference type="ARBA" id="ARBA00023159"/>
    </source>
</evidence>
<keyword evidence="1" id="KW-0805">Transcription regulation</keyword>
<protein>
    <submittedName>
        <fullName evidence="7">Helix-turn-helix transcriptional regulator</fullName>
    </submittedName>
</protein>
<feature type="domain" description="HTH araC/xylS-type" evidence="6">
    <location>
        <begin position="174"/>
        <end position="272"/>
    </location>
</feature>
<dbReference type="Pfam" id="PF12833">
    <property type="entry name" value="HTH_18"/>
    <property type="match status" value="1"/>
</dbReference>